<name>A0ABU0ZGZ9_9ACTN</name>
<proteinExistence type="predicted"/>
<dbReference type="Gene3D" id="3.90.850.10">
    <property type="entry name" value="Fumarylacetoacetase-like, C-terminal domain"/>
    <property type="match status" value="1"/>
</dbReference>
<dbReference type="SUPFAM" id="SSF56529">
    <property type="entry name" value="FAH"/>
    <property type="match status" value="1"/>
</dbReference>
<dbReference type="EMBL" id="JAVHUY010000012">
    <property type="protein sequence ID" value="MDQ7905751.1"/>
    <property type="molecule type" value="Genomic_DNA"/>
</dbReference>
<keyword evidence="2" id="KW-0378">Hydrolase</keyword>
<gene>
    <name evidence="2" type="ORF">RB614_14625</name>
</gene>
<dbReference type="PANTHER" id="PTHR43211">
    <property type="entry name" value="FUMARYLACETOACETATE HYDROLASE"/>
    <property type="match status" value="1"/>
</dbReference>
<organism evidence="2 3">
    <name type="scientific">Phytohabitans maris</name>
    <dbReference type="NCBI Taxonomy" id="3071409"/>
    <lineage>
        <taxon>Bacteria</taxon>
        <taxon>Bacillati</taxon>
        <taxon>Actinomycetota</taxon>
        <taxon>Actinomycetes</taxon>
        <taxon>Micromonosporales</taxon>
        <taxon>Micromonosporaceae</taxon>
    </lineage>
</organism>
<evidence type="ECO:0000259" key="1">
    <source>
        <dbReference type="Pfam" id="PF01557"/>
    </source>
</evidence>
<dbReference type="GO" id="GO:0016787">
    <property type="term" value="F:hydrolase activity"/>
    <property type="evidence" value="ECO:0007669"/>
    <property type="project" value="UniProtKB-KW"/>
</dbReference>
<evidence type="ECO:0000313" key="3">
    <source>
        <dbReference type="Proteomes" id="UP001230908"/>
    </source>
</evidence>
<protein>
    <submittedName>
        <fullName evidence="2">Fumarylacetoacetate hydrolase family protein</fullName>
    </submittedName>
</protein>
<reference evidence="2 3" key="1">
    <citation type="submission" date="2023-08" db="EMBL/GenBank/DDBJ databases">
        <title>Phytohabitans sansha sp. nov., isolated from marine sediment.</title>
        <authorList>
            <person name="Zhao Y."/>
            <person name="Yi K."/>
        </authorList>
    </citation>
    <scope>NUCLEOTIDE SEQUENCE [LARGE SCALE GENOMIC DNA]</scope>
    <source>
        <strain evidence="2 3">ZYX-F-186</strain>
    </source>
</reference>
<dbReference type="PANTHER" id="PTHR43211:SF1">
    <property type="entry name" value="BLL6422 PROTEIN"/>
    <property type="match status" value="1"/>
</dbReference>
<keyword evidence="3" id="KW-1185">Reference proteome</keyword>
<feature type="domain" description="Fumarylacetoacetase-like C-terminal" evidence="1">
    <location>
        <begin position="65"/>
        <end position="286"/>
    </location>
</feature>
<dbReference type="InterPro" id="IPR036663">
    <property type="entry name" value="Fumarylacetoacetase_C_sf"/>
</dbReference>
<dbReference type="Proteomes" id="UP001230908">
    <property type="component" value="Unassembled WGS sequence"/>
</dbReference>
<accession>A0ABU0ZGZ9</accession>
<dbReference type="Pfam" id="PF01557">
    <property type="entry name" value="FAA_hydrolase"/>
    <property type="match status" value="1"/>
</dbReference>
<evidence type="ECO:0000313" key="2">
    <source>
        <dbReference type="EMBL" id="MDQ7905751.1"/>
    </source>
</evidence>
<dbReference type="InterPro" id="IPR011234">
    <property type="entry name" value="Fumarylacetoacetase-like_C"/>
</dbReference>
<sequence length="308" mass="32658">MRVVRVPEGAGGWRVGAVLDDGLRLYPRGTSVLAALGAVVPEGAEPSPPGEYLAPLAGAVSLRDCVGFLDHVRNARRARGVREPLPPAWAARPAFYFANPRSLLAATAPVALPPGTAAFDLELEVGAVIGRPGRDLTPEQAAGRIAGYVLYCDWSARDVQSEERTMQIGQGKGKDCAVSLGPWILTADEAAGLRRRDGLDIEVSVHINDEPLVRTRFLGMDWSFEELVAYASVGADVLPGDVVASGTVPGGCLMEHSAEPDFRGWLRAGDRVRLDAGPLGLIETTIAPPPPVVSWREAATTRATTITD</sequence>
<dbReference type="RefSeq" id="WP_308713024.1">
    <property type="nucleotide sequence ID" value="NZ_JAVHUY010000012.1"/>
</dbReference>
<comment type="caution">
    <text evidence="2">The sequence shown here is derived from an EMBL/GenBank/DDBJ whole genome shotgun (WGS) entry which is preliminary data.</text>
</comment>